<accession>A0A2M4CB02</accession>
<name>A0A2M4CB02_9DIPT</name>
<sequence length="84" mass="9271">MIAAALEIDLYLVVVHFFVLFPGTSFRVWDAGGVVECEWRSDSMLPPIAICARDPVMDSMGERWGACVRDGGADRGRKKKPDGK</sequence>
<evidence type="ECO:0000313" key="1">
    <source>
        <dbReference type="EMBL" id="MBW62415.1"/>
    </source>
</evidence>
<protein>
    <submittedName>
        <fullName evidence="1">Putative secreted protein</fullName>
    </submittedName>
</protein>
<proteinExistence type="predicted"/>
<organism evidence="1">
    <name type="scientific">Anopheles marajoara</name>
    <dbReference type="NCBI Taxonomy" id="58244"/>
    <lineage>
        <taxon>Eukaryota</taxon>
        <taxon>Metazoa</taxon>
        <taxon>Ecdysozoa</taxon>
        <taxon>Arthropoda</taxon>
        <taxon>Hexapoda</taxon>
        <taxon>Insecta</taxon>
        <taxon>Pterygota</taxon>
        <taxon>Neoptera</taxon>
        <taxon>Endopterygota</taxon>
        <taxon>Diptera</taxon>
        <taxon>Nematocera</taxon>
        <taxon>Culicoidea</taxon>
        <taxon>Culicidae</taxon>
        <taxon>Anophelinae</taxon>
        <taxon>Anopheles</taxon>
    </lineage>
</organism>
<dbReference type="AlphaFoldDB" id="A0A2M4CB02"/>
<reference evidence="1" key="1">
    <citation type="submission" date="2018-01" db="EMBL/GenBank/DDBJ databases">
        <title>An insight into the sialome of Amazonian anophelines.</title>
        <authorList>
            <person name="Ribeiro J.M."/>
            <person name="Scarpassa V."/>
            <person name="Calvo E."/>
        </authorList>
    </citation>
    <scope>NUCLEOTIDE SEQUENCE</scope>
    <source>
        <tissue evidence="1">Salivary glands</tissue>
    </source>
</reference>
<dbReference type="EMBL" id="GGFJ01013274">
    <property type="protein sequence ID" value="MBW62415.1"/>
    <property type="molecule type" value="Transcribed_RNA"/>
</dbReference>